<evidence type="ECO:0000313" key="2">
    <source>
        <dbReference type="EMBL" id="MCL6741140.1"/>
    </source>
</evidence>
<dbReference type="Gene3D" id="3.90.1150.200">
    <property type="match status" value="1"/>
</dbReference>
<dbReference type="Pfam" id="PF08818">
    <property type="entry name" value="DUF1801"/>
    <property type="match status" value="1"/>
</dbReference>
<dbReference type="Proteomes" id="UP001165383">
    <property type="component" value="Unassembled WGS sequence"/>
</dbReference>
<accession>A0ABT0SAI1</accession>
<feature type="domain" description="YdhG-like" evidence="1">
    <location>
        <begin position="19"/>
        <end position="109"/>
    </location>
</feature>
<name>A0ABT0SAI1_9SPHN</name>
<dbReference type="RefSeq" id="WP_249915541.1">
    <property type="nucleotide sequence ID" value="NZ_JAMGBB010000001.1"/>
</dbReference>
<evidence type="ECO:0000259" key="1">
    <source>
        <dbReference type="Pfam" id="PF08818"/>
    </source>
</evidence>
<sequence>MKRDPRIDAYIAKAAPFAQPILEKVRERVHAAAPEAEETMKWSAPGFTVGGKILLMMAAFKQHAALNFWRGQEIGDGSPKAGAMGQFGKLTSVADLPGDRELDVLIREAAALAKTAPAPRKVKHEPKPPAELHPEFARALNANPKAKATLDGFPPSAQREYLDWITEAKQDKTREKRIADAVEWLSEGKRRMWKYEKC</sequence>
<evidence type="ECO:0000313" key="3">
    <source>
        <dbReference type="Proteomes" id="UP001165383"/>
    </source>
</evidence>
<proteinExistence type="predicted"/>
<dbReference type="Pfam" id="PF13376">
    <property type="entry name" value="OmdA"/>
    <property type="match status" value="1"/>
</dbReference>
<keyword evidence="3" id="KW-1185">Reference proteome</keyword>
<reference evidence="2" key="1">
    <citation type="submission" date="2022-05" db="EMBL/GenBank/DDBJ databases">
        <authorList>
            <person name="Jo J.-H."/>
            <person name="Im W.-T."/>
        </authorList>
    </citation>
    <scope>NUCLEOTIDE SEQUENCE</scope>
    <source>
        <strain evidence="2">RB56-2</strain>
    </source>
</reference>
<dbReference type="EMBL" id="JAMGBB010000001">
    <property type="protein sequence ID" value="MCL6741140.1"/>
    <property type="molecule type" value="Genomic_DNA"/>
</dbReference>
<organism evidence="2 3">
    <name type="scientific">Sphingomonas brevis</name>
    <dbReference type="NCBI Taxonomy" id="2908206"/>
    <lineage>
        <taxon>Bacteria</taxon>
        <taxon>Pseudomonadati</taxon>
        <taxon>Pseudomonadota</taxon>
        <taxon>Alphaproteobacteria</taxon>
        <taxon>Sphingomonadales</taxon>
        <taxon>Sphingomonadaceae</taxon>
        <taxon>Sphingomonas</taxon>
    </lineage>
</organism>
<dbReference type="SUPFAM" id="SSF159888">
    <property type="entry name" value="YdhG-like"/>
    <property type="match status" value="1"/>
</dbReference>
<protein>
    <submittedName>
        <fullName evidence="2">YdeI/OmpD-associated family protein</fullName>
    </submittedName>
</protein>
<dbReference type="InterPro" id="IPR014922">
    <property type="entry name" value="YdhG-like"/>
</dbReference>
<gene>
    <name evidence="2" type="ORF">LZ518_08350</name>
</gene>
<comment type="caution">
    <text evidence="2">The sequence shown here is derived from an EMBL/GenBank/DDBJ whole genome shotgun (WGS) entry which is preliminary data.</text>
</comment>